<keyword evidence="12" id="KW-1185">Reference proteome</keyword>
<evidence type="ECO:0000256" key="8">
    <source>
        <dbReference type="HAMAP-Rule" id="MF_00022"/>
    </source>
</evidence>
<evidence type="ECO:0000259" key="9">
    <source>
        <dbReference type="Pfam" id="PF00749"/>
    </source>
</evidence>
<dbReference type="InterPro" id="IPR000924">
    <property type="entry name" value="Glu/Gln-tRNA-synth"/>
</dbReference>
<dbReference type="InterPro" id="IPR008925">
    <property type="entry name" value="aa_tRNA-synth_I_cd-bd_sf"/>
</dbReference>
<dbReference type="HAMAP" id="MF_00022">
    <property type="entry name" value="Glu_tRNA_synth_type1"/>
    <property type="match status" value="1"/>
</dbReference>
<feature type="binding site" evidence="8">
    <location>
        <position position="234"/>
    </location>
    <ligand>
        <name>ATP</name>
        <dbReference type="ChEBI" id="CHEBI:30616"/>
    </ligand>
</feature>
<keyword evidence="5 8" id="KW-0067">ATP-binding</keyword>
<proteinExistence type="inferred from homology"/>
<dbReference type="Gene3D" id="1.10.10.350">
    <property type="match status" value="1"/>
</dbReference>
<keyword evidence="3 8" id="KW-0436">Ligase</keyword>
<comment type="function">
    <text evidence="8">Catalyzes the attachment of glutamate to tRNA(Glu) in a two-step reaction: glutamate is first activated by ATP to form Glu-AMP and then transferred to the acceptor end of tRNA(Glu).</text>
</comment>
<evidence type="ECO:0000256" key="7">
    <source>
        <dbReference type="ARBA" id="ARBA00023146"/>
    </source>
</evidence>
<dbReference type="PRINTS" id="PR00987">
    <property type="entry name" value="TRNASYNTHGLU"/>
</dbReference>
<dbReference type="PROSITE" id="PS00178">
    <property type="entry name" value="AA_TRNA_LIGASE_I"/>
    <property type="match status" value="1"/>
</dbReference>
<feature type="domain" description="Glutamyl/glutaminyl-tRNA synthetase class Ib catalytic" evidence="9">
    <location>
        <begin position="3"/>
        <end position="297"/>
    </location>
</feature>
<comment type="caution">
    <text evidence="8">Lacks conserved residue(s) required for the propagation of feature annotation.</text>
</comment>
<organism evidence="11 12">
    <name type="scientific">Helicobacter anseris</name>
    <dbReference type="NCBI Taxonomy" id="375926"/>
    <lineage>
        <taxon>Bacteria</taxon>
        <taxon>Pseudomonadati</taxon>
        <taxon>Campylobacterota</taxon>
        <taxon>Epsilonproteobacteria</taxon>
        <taxon>Campylobacterales</taxon>
        <taxon>Helicobacteraceae</taxon>
        <taxon>Helicobacter</taxon>
    </lineage>
</organism>
<feature type="short sequence motif" description="'HIGH' region" evidence="8">
    <location>
        <begin position="6"/>
        <end position="16"/>
    </location>
</feature>
<dbReference type="InterPro" id="IPR004527">
    <property type="entry name" value="Glu-tRNA-ligase_bac/mito"/>
</dbReference>
<dbReference type="InterPro" id="IPR049940">
    <property type="entry name" value="GluQ/Sye"/>
</dbReference>
<dbReference type="GO" id="GO:0005524">
    <property type="term" value="F:ATP binding"/>
    <property type="evidence" value="ECO:0007669"/>
    <property type="project" value="UniProtKB-UniRule"/>
</dbReference>
<dbReference type="GO" id="GO:0000049">
    <property type="term" value="F:tRNA binding"/>
    <property type="evidence" value="ECO:0007669"/>
    <property type="project" value="InterPro"/>
</dbReference>
<evidence type="ECO:0000256" key="4">
    <source>
        <dbReference type="ARBA" id="ARBA00022741"/>
    </source>
</evidence>
<dbReference type="NCBIfam" id="TIGR00464">
    <property type="entry name" value="gltX_bact"/>
    <property type="match status" value="1"/>
</dbReference>
<dbReference type="EC" id="6.1.1.17" evidence="8"/>
<gene>
    <name evidence="8" type="primary">gltX</name>
    <name evidence="11" type="ORF">CQA57_07400</name>
</gene>
<evidence type="ECO:0000313" key="12">
    <source>
        <dbReference type="Proteomes" id="UP000256695"/>
    </source>
</evidence>
<dbReference type="SUPFAM" id="SSF52374">
    <property type="entry name" value="Nucleotidylyl transferase"/>
    <property type="match status" value="1"/>
</dbReference>
<evidence type="ECO:0000256" key="1">
    <source>
        <dbReference type="ARBA" id="ARBA00007894"/>
    </source>
</evidence>
<keyword evidence="2 8" id="KW-0963">Cytoplasm</keyword>
<dbReference type="Proteomes" id="UP000256695">
    <property type="component" value="Unassembled WGS sequence"/>
</dbReference>
<dbReference type="EMBL" id="NXLX01000024">
    <property type="protein sequence ID" value="RDU71909.1"/>
    <property type="molecule type" value="Genomic_DNA"/>
</dbReference>
<dbReference type="InterPro" id="IPR014729">
    <property type="entry name" value="Rossmann-like_a/b/a_fold"/>
</dbReference>
<reference evidence="11 12" key="1">
    <citation type="submission" date="2018-04" db="EMBL/GenBank/DDBJ databases">
        <title>Novel Campyloabacter and Helicobacter Species and Strains.</title>
        <authorList>
            <person name="Mannion A.J."/>
            <person name="Shen Z."/>
            <person name="Fox J.G."/>
        </authorList>
    </citation>
    <scope>NUCLEOTIDE SEQUENCE [LARGE SCALE GENOMIC DNA]</scope>
    <source>
        <strain evidence="11 12">MIT 04-9362</strain>
    </source>
</reference>
<evidence type="ECO:0000256" key="2">
    <source>
        <dbReference type="ARBA" id="ARBA00022490"/>
    </source>
</evidence>
<accession>A0A3D8J358</accession>
<dbReference type="Pfam" id="PF00749">
    <property type="entry name" value="tRNA-synt_1c"/>
    <property type="match status" value="1"/>
</dbReference>
<comment type="subcellular location">
    <subcellularLocation>
        <location evidence="8">Cytoplasm</location>
    </subcellularLocation>
</comment>
<keyword evidence="4 8" id="KW-0547">Nucleotide-binding</keyword>
<dbReference type="InterPro" id="IPR020751">
    <property type="entry name" value="aa-tRNA-synth_I_codon-bd_sub2"/>
</dbReference>
<dbReference type="InterPro" id="IPR020058">
    <property type="entry name" value="Glu/Gln-tRNA-synth_Ib_cat-dom"/>
</dbReference>
<feature type="short sequence motif" description="'KMSKS' region" evidence="8">
    <location>
        <begin position="231"/>
        <end position="235"/>
    </location>
</feature>
<name>A0A3D8J358_9HELI</name>
<dbReference type="GO" id="GO:0005829">
    <property type="term" value="C:cytosol"/>
    <property type="evidence" value="ECO:0007669"/>
    <property type="project" value="TreeGrafter"/>
</dbReference>
<dbReference type="Gene3D" id="3.40.50.620">
    <property type="entry name" value="HUPs"/>
    <property type="match status" value="1"/>
</dbReference>
<sequence>MLRFAPSPTGDMHIGNLRAAIFNFIIAKQKKEKFLIRIEDTDFTRNIEGKDKEILSLLNLFSLLWDDVVYQSHNFSKHQHFAELLIQKNLAFYCYCTKEFLEQKKQEAMEQKKPFRYQDEWATLQKDINPKPVIRLRGSAIPLFFEDRIKGKIQFDSNELDSFVILREDGIPTYNFACAIDDMLYDISFVVRGEDHVSNTPKQMLVQQYLGYDKKIEYAHLPIILGEDGKKMSKRDASSSVAYLLEEGFLPQAILNYLVSMGNKTPNEIFNLTEAIEWFDITNIAKSPVKFDLKRLRFINREHLKRLNESEFALLLETKDLSIGGLAKLFLEEASTLNEIRAKIKLIFAPKDIQKEYEGQVFAKQCKILFEALKALLQEKDCSKMEYADFKTEAMQKSGLKGKDFFKALRILLTGESHGLELESVFVYIRLHLKEILKIKE</sequence>
<evidence type="ECO:0000259" key="10">
    <source>
        <dbReference type="Pfam" id="PF19269"/>
    </source>
</evidence>
<dbReference type="RefSeq" id="WP_115579603.1">
    <property type="nucleotide sequence ID" value="NZ_NXLX01000024.1"/>
</dbReference>
<dbReference type="SUPFAM" id="SSF48163">
    <property type="entry name" value="An anticodon-binding domain of class I aminoacyl-tRNA synthetases"/>
    <property type="match status" value="1"/>
</dbReference>
<feature type="domain" description="Aminoacyl-tRNA synthetase class I anticodon-binding" evidence="10">
    <location>
        <begin position="318"/>
        <end position="425"/>
    </location>
</feature>
<dbReference type="PANTHER" id="PTHR43311">
    <property type="entry name" value="GLUTAMATE--TRNA LIGASE"/>
    <property type="match status" value="1"/>
</dbReference>
<dbReference type="GO" id="GO:0006424">
    <property type="term" value="P:glutamyl-tRNA aminoacylation"/>
    <property type="evidence" value="ECO:0007669"/>
    <property type="project" value="UniProtKB-UniRule"/>
</dbReference>
<dbReference type="InterPro" id="IPR045462">
    <property type="entry name" value="aa-tRNA-synth_I_cd-bd"/>
</dbReference>
<keyword evidence="7 8" id="KW-0030">Aminoacyl-tRNA synthetase</keyword>
<evidence type="ECO:0000313" key="11">
    <source>
        <dbReference type="EMBL" id="RDU71909.1"/>
    </source>
</evidence>
<comment type="subunit">
    <text evidence="8">Monomer.</text>
</comment>
<protein>
    <recommendedName>
        <fullName evidence="8">Glutamate--tRNA ligase</fullName>
        <ecNumber evidence="8">6.1.1.17</ecNumber>
    </recommendedName>
    <alternativeName>
        <fullName evidence="8">Glutamyl-tRNA synthetase</fullName>
        <shortName evidence="8">GluRS</shortName>
    </alternativeName>
</protein>
<dbReference type="GO" id="GO:0004818">
    <property type="term" value="F:glutamate-tRNA ligase activity"/>
    <property type="evidence" value="ECO:0007669"/>
    <property type="project" value="UniProtKB-UniRule"/>
</dbReference>
<dbReference type="OrthoDB" id="9807503at2"/>
<comment type="similarity">
    <text evidence="1 8">Belongs to the class-I aminoacyl-tRNA synthetase family. Glutamate--tRNA ligase type 1 subfamily.</text>
</comment>
<keyword evidence="6 8" id="KW-0648">Protein biosynthesis</keyword>
<dbReference type="InterPro" id="IPR001412">
    <property type="entry name" value="aa-tRNA-synth_I_CS"/>
</dbReference>
<dbReference type="AlphaFoldDB" id="A0A3D8J358"/>
<comment type="caution">
    <text evidence="11">The sequence shown here is derived from an EMBL/GenBank/DDBJ whole genome shotgun (WGS) entry which is preliminary data.</text>
</comment>
<comment type="catalytic activity">
    <reaction evidence="8">
        <text>tRNA(Glu) + L-glutamate + ATP = L-glutamyl-tRNA(Glu) + AMP + diphosphate</text>
        <dbReference type="Rhea" id="RHEA:23540"/>
        <dbReference type="Rhea" id="RHEA-COMP:9663"/>
        <dbReference type="Rhea" id="RHEA-COMP:9680"/>
        <dbReference type="ChEBI" id="CHEBI:29985"/>
        <dbReference type="ChEBI" id="CHEBI:30616"/>
        <dbReference type="ChEBI" id="CHEBI:33019"/>
        <dbReference type="ChEBI" id="CHEBI:78442"/>
        <dbReference type="ChEBI" id="CHEBI:78520"/>
        <dbReference type="ChEBI" id="CHEBI:456215"/>
        <dbReference type="EC" id="6.1.1.17"/>
    </reaction>
</comment>
<dbReference type="PANTHER" id="PTHR43311:SF2">
    <property type="entry name" value="GLUTAMATE--TRNA LIGASE, MITOCHONDRIAL-RELATED"/>
    <property type="match status" value="1"/>
</dbReference>
<dbReference type="Pfam" id="PF19269">
    <property type="entry name" value="Anticodon_2"/>
    <property type="match status" value="1"/>
</dbReference>
<evidence type="ECO:0000256" key="6">
    <source>
        <dbReference type="ARBA" id="ARBA00022917"/>
    </source>
</evidence>
<evidence type="ECO:0000256" key="5">
    <source>
        <dbReference type="ARBA" id="ARBA00022840"/>
    </source>
</evidence>
<evidence type="ECO:0000256" key="3">
    <source>
        <dbReference type="ARBA" id="ARBA00022598"/>
    </source>
</evidence>